<sequence length="71" mass="8529">MDNVRWLQPPDDEPPDEGKPCLVHSDDEWWEGTLVWERVRRQDGLWWATVTYRKDGQVVTEVRSQHDVRAR</sequence>
<gene>
    <name evidence="2" type="ORF">SK803_33100</name>
</gene>
<dbReference type="Proteomes" id="UP001285521">
    <property type="component" value="Unassembled WGS sequence"/>
</dbReference>
<reference evidence="2 3" key="2">
    <citation type="submission" date="2023-11" db="EMBL/GenBank/DDBJ databases">
        <authorList>
            <person name="Lara A.C."/>
            <person name="Chronakova A."/>
        </authorList>
    </citation>
    <scope>NUCLEOTIDE SEQUENCE [LARGE SCALE GENOMIC DNA]</scope>
    <source>
        <strain evidence="2 3">BCCO 10_0856</strain>
    </source>
</reference>
<dbReference type="RefSeq" id="WP_319970083.1">
    <property type="nucleotide sequence ID" value="NZ_JAXAVW010000031.1"/>
</dbReference>
<accession>A0ABU4TA76</accession>
<keyword evidence="3" id="KW-1185">Reference proteome</keyword>
<evidence type="ECO:0000313" key="3">
    <source>
        <dbReference type="Proteomes" id="UP001285521"/>
    </source>
</evidence>
<name>A0ABU4TA76_9PSEU</name>
<organism evidence="2 3">
    <name type="scientific">Lentzea miocenica</name>
    <dbReference type="NCBI Taxonomy" id="3095431"/>
    <lineage>
        <taxon>Bacteria</taxon>
        <taxon>Bacillati</taxon>
        <taxon>Actinomycetota</taxon>
        <taxon>Actinomycetes</taxon>
        <taxon>Pseudonocardiales</taxon>
        <taxon>Pseudonocardiaceae</taxon>
        <taxon>Lentzea</taxon>
    </lineage>
</organism>
<dbReference type="EMBL" id="JAXAVW010000031">
    <property type="protein sequence ID" value="MDX8035077.1"/>
    <property type="molecule type" value="Genomic_DNA"/>
</dbReference>
<comment type="caution">
    <text evidence="2">The sequence shown here is derived from an EMBL/GenBank/DDBJ whole genome shotgun (WGS) entry which is preliminary data.</text>
</comment>
<protein>
    <recommendedName>
        <fullName evidence="4">Agenet domain-containing protein</fullName>
    </recommendedName>
</protein>
<evidence type="ECO:0008006" key="4">
    <source>
        <dbReference type="Google" id="ProtNLM"/>
    </source>
</evidence>
<feature type="region of interest" description="Disordered" evidence="1">
    <location>
        <begin position="1"/>
        <end position="24"/>
    </location>
</feature>
<evidence type="ECO:0000256" key="1">
    <source>
        <dbReference type="SAM" id="MobiDB-lite"/>
    </source>
</evidence>
<evidence type="ECO:0000313" key="2">
    <source>
        <dbReference type="EMBL" id="MDX8035077.1"/>
    </source>
</evidence>
<reference evidence="2 3" key="1">
    <citation type="submission" date="2023-11" db="EMBL/GenBank/DDBJ databases">
        <title>Lentzea sokolovensis, sp. nov., Lentzea kristufkii, sp. nov., and Lentzea miocenensis, sp. nov., rare actinobacteria from Sokolov Coal Basin, Miocene lacustrine sediment, Czech Republic.</title>
        <authorList>
            <person name="Lara A."/>
            <person name="Kotroba L."/>
            <person name="Nouioui I."/>
            <person name="Neumann-Schaal M."/>
            <person name="Mast Y."/>
            <person name="Chronakova A."/>
        </authorList>
    </citation>
    <scope>NUCLEOTIDE SEQUENCE [LARGE SCALE GENOMIC DNA]</scope>
    <source>
        <strain evidence="2 3">BCCO 10_0856</strain>
    </source>
</reference>
<proteinExistence type="predicted"/>